<dbReference type="OrthoDB" id="10478019at2759"/>
<evidence type="ECO:0000313" key="1">
    <source>
        <dbReference type="EMBL" id="SJK97001.1"/>
    </source>
</evidence>
<dbReference type="InterPro" id="IPR001130">
    <property type="entry name" value="TatD-like"/>
</dbReference>
<dbReference type="Gene3D" id="3.20.20.140">
    <property type="entry name" value="Metal-dependent hydrolases"/>
    <property type="match status" value="1"/>
</dbReference>
<evidence type="ECO:0000313" key="2">
    <source>
        <dbReference type="Proteomes" id="UP000219338"/>
    </source>
</evidence>
<dbReference type="EMBL" id="FUEG01000001">
    <property type="protein sequence ID" value="SJK97001.1"/>
    <property type="molecule type" value="Genomic_DNA"/>
</dbReference>
<dbReference type="GO" id="GO:0016788">
    <property type="term" value="F:hydrolase activity, acting on ester bonds"/>
    <property type="evidence" value="ECO:0007669"/>
    <property type="project" value="InterPro"/>
</dbReference>
<keyword evidence="2" id="KW-1185">Reference proteome</keyword>
<dbReference type="PANTHER" id="PTHR46363">
    <property type="entry name" value="DEOXYRIBONUCLEASE TATDN2-RELATED"/>
    <property type="match status" value="1"/>
</dbReference>
<proteinExistence type="predicted"/>
<dbReference type="PANTHER" id="PTHR46363:SF1">
    <property type="entry name" value="DEOXYRIBONUCLEASE TATDN2-RELATED"/>
    <property type="match status" value="1"/>
</dbReference>
<dbReference type="SUPFAM" id="SSF51556">
    <property type="entry name" value="Metallo-dependent hydrolases"/>
    <property type="match status" value="1"/>
</dbReference>
<dbReference type="InterPro" id="IPR032466">
    <property type="entry name" value="Metal_Hydrolase"/>
</dbReference>
<sequence length="197" mass="22393">MARESPKLLQYVKRVEFQCLDYFLPDYEMSIGAPPHEAKSYTPAVESEMLTAPSHQSCQRVFTQQLRIAVDRGIPNTVRTRQAEEDKERIMKEIMPKDHRVHIHCFTDTATFGLRLPRVLPKSPHRCDGGTTFADQEVIAPRTSILRLNLHHDPNLVRIAPQNQTVGFLSPNQTPITILPQEPPQVSPVIPSDPIEE</sequence>
<dbReference type="AlphaFoldDB" id="A0A284QKK9"/>
<organism evidence="1 2">
    <name type="scientific">Armillaria ostoyae</name>
    <name type="common">Armillaria root rot fungus</name>
    <dbReference type="NCBI Taxonomy" id="47428"/>
    <lineage>
        <taxon>Eukaryota</taxon>
        <taxon>Fungi</taxon>
        <taxon>Dikarya</taxon>
        <taxon>Basidiomycota</taxon>
        <taxon>Agaricomycotina</taxon>
        <taxon>Agaricomycetes</taxon>
        <taxon>Agaricomycetidae</taxon>
        <taxon>Agaricales</taxon>
        <taxon>Marasmiineae</taxon>
        <taxon>Physalacriaceae</taxon>
        <taxon>Armillaria</taxon>
    </lineage>
</organism>
<protein>
    <submittedName>
        <fullName evidence="1">Uncharacterized protein</fullName>
    </submittedName>
</protein>
<dbReference type="Pfam" id="PF01026">
    <property type="entry name" value="TatD_DNase"/>
    <property type="match status" value="1"/>
</dbReference>
<gene>
    <name evidence="1" type="ORF">ARMOST_00250</name>
</gene>
<reference evidence="2" key="1">
    <citation type="journal article" date="2017" name="Nat. Ecol. Evol.">
        <title>Genome expansion and lineage-specific genetic innovations in the forest pathogenic fungi Armillaria.</title>
        <authorList>
            <person name="Sipos G."/>
            <person name="Prasanna A.N."/>
            <person name="Walter M.C."/>
            <person name="O'Connor E."/>
            <person name="Balint B."/>
            <person name="Krizsan K."/>
            <person name="Kiss B."/>
            <person name="Hess J."/>
            <person name="Varga T."/>
            <person name="Slot J."/>
            <person name="Riley R."/>
            <person name="Boka B."/>
            <person name="Rigling D."/>
            <person name="Barry K."/>
            <person name="Lee J."/>
            <person name="Mihaltcheva S."/>
            <person name="LaButti K."/>
            <person name="Lipzen A."/>
            <person name="Waldron R."/>
            <person name="Moloney N.M."/>
            <person name="Sperisen C."/>
            <person name="Kredics L."/>
            <person name="Vagvoelgyi C."/>
            <person name="Patrignani A."/>
            <person name="Fitzpatrick D."/>
            <person name="Nagy I."/>
            <person name="Doyle S."/>
            <person name="Anderson J.B."/>
            <person name="Grigoriev I.V."/>
            <person name="Gueldener U."/>
            <person name="Muensterkoetter M."/>
            <person name="Nagy L.G."/>
        </authorList>
    </citation>
    <scope>NUCLEOTIDE SEQUENCE [LARGE SCALE GENOMIC DNA]</scope>
    <source>
        <strain evidence="2">C18/9</strain>
    </source>
</reference>
<dbReference type="Proteomes" id="UP000219338">
    <property type="component" value="Unassembled WGS sequence"/>
</dbReference>
<name>A0A284QKK9_ARMOS</name>
<accession>A0A284QKK9</accession>